<sequence>MMIFKCFFCRIFLRNPKIRPILKSCRLINVGNIAPGRRLGSQNQHNRYNMTVLALVLIAFPPLWHTRRMDHSSLTFFRRLVMLPSWSLCLLSVVALVPFSGCDRVPPRPAIGADAKGEIRQFEEAGQASTPVVAAPAVAEGDDEPSDLKVEPPAKIVDRDLERWDAYLVGREQVGFSVTKVEPVGGGDAYVRYSMEEQLKIRRGKQVVQQWLKQTSLESVSGVFQEFESELSRGGEIVISRGAVGYNQMNVTVRRGEQKETHAIPWDAKYRGPFATQQSLRANPMKSGEERLLQSLLPVQNVVGTIRLKATDVINVAMLTGDSQKLLEIESTVKVDDRIVLTQLLWANDQGEVLKTYTPALDFATYRTDRDTATKVGTPKNDLLSATAIRVQSDADWASIGERSPITYRIKHRTQDPAALFESSPSQTITSVDDRSLLAVCDPFGAESSDSEPVGEADEIANSLIQSDHPTIRQMVKSLLVSEDASLDQKAETLRLGVHRHVRKKNFSRGFLSAAQVATEAEGDCTEHAILLAALCRAAGIPSRVAAGLLMLPPGEGQSQPLMAYHMWTLIWTGDRWAALDATLAEQPKFADRIMLVSSDLASGNEYRSLLPVLQVMGQVDVAIED</sequence>
<dbReference type="SMART" id="SM00460">
    <property type="entry name" value="TGc"/>
    <property type="match status" value="1"/>
</dbReference>
<keyword evidence="3" id="KW-1185">Reference proteome</keyword>
<organism evidence="2 3">
    <name type="scientific">Rosistilla ulvae</name>
    <dbReference type="NCBI Taxonomy" id="1930277"/>
    <lineage>
        <taxon>Bacteria</taxon>
        <taxon>Pseudomonadati</taxon>
        <taxon>Planctomycetota</taxon>
        <taxon>Planctomycetia</taxon>
        <taxon>Pirellulales</taxon>
        <taxon>Pirellulaceae</taxon>
        <taxon>Rosistilla</taxon>
    </lineage>
</organism>
<dbReference type="InterPro" id="IPR038765">
    <property type="entry name" value="Papain-like_cys_pep_sf"/>
</dbReference>
<dbReference type="PANTHER" id="PTHR33490:SF3">
    <property type="entry name" value="CONSERVED INTEGRAL MEMBRANE PROTEIN"/>
    <property type="match status" value="1"/>
</dbReference>
<gene>
    <name evidence="2" type="ORF">EC9_05920</name>
</gene>
<dbReference type="Gene3D" id="3.10.620.30">
    <property type="match status" value="1"/>
</dbReference>
<evidence type="ECO:0000259" key="1">
    <source>
        <dbReference type="SMART" id="SM00460"/>
    </source>
</evidence>
<proteinExistence type="predicted"/>
<reference evidence="2 3" key="1">
    <citation type="submission" date="2019-02" db="EMBL/GenBank/DDBJ databases">
        <title>Deep-cultivation of Planctomycetes and their phenomic and genomic characterization uncovers novel biology.</title>
        <authorList>
            <person name="Wiegand S."/>
            <person name="Jogler M."/>
            <person name="Boedeker C."/>
            <person name="Pinto D."/>
            <person name="Vollmers J."/>
            <person name="Rivas-Marin E."/>
            <person name="Kohn T."/>
            <person name="Peeters S.H."/>
            <person name="Heuer A."/>
            <person name="Rast P."/>
            <person name="Oberbeckmann S."/>
            <person name="Bunk B."/>
            <person name="Jeske O."/>
            <person name="Meyerdierks A."/>
            <person name="Storesund J.E."/>
            <person name="Kallscheuer N."/>
            <person name="Luecker S."/>
            <person name="Lage O.M."/>
            <person name="Pohl T."/>
            <person name="Merkel B.J."/>
            <person name="Hornburger P."/>
            <person name="Mueller R.-W."/>
            <person name="Bruemmer F."/>
            <person name="Labrenz M."/>
            <person name="Spormann A.M."/>
            <person name="Op den Camp H."/>
            <person name="Overmann J."/>
            <person name="Amann R."/>
            <person name="Jetten M.S.M."/>
            <person name="Mascher T."/>
            <person name="Medema M.H."/>
            <person name="Devos D.P."/>
            <person name="Kaster A.-K."/>
            <person name="Ovreas L."/>
            <person name="Rohde M."/>
            <person name="Galperin M.Y."/>
            <person name="Jogler C."/>
        </authorList>
    </citation>
    <scope>NUCLEOTIDE SEQUENCE [LARGE SCALE GENOMIC DNA]</scope>
    <source>
        <strain evidence="2 3">EC9</strain>
    </source>
</reference>
<dbReference type="Proteomes" id="UP000319557">
    <property type="component" value="Chromosome"/>
</dbReference>
<dbReference type="PANTHER" id="PTHR33490">
    <property type="entry name" value="BLR5614 PROTEIN-RELATED"/>
    <property type="match status" value="1"/>
</dbReference>
<accession>A0A517LUY9</accession>
<protein>
    <submittedName>
        <fullName evidence="2">Transglutaminase-like superfamily protein</fullName>
    </submittedName>
</protein>
<evidence type="ECO:0000313" key="2">
    <source>
        <dbReference type="EMBL" id="QDS86430.1"/>
    </source>
</evidence>
<name>A0A517LUY9_9BACT</name>
<evidence type="ECO:0000313" key="3">
    <source>
        <dbReference type="Proteomes" id="UP000319557"/>
    </source>
</evidence>
<dbReference type="Pfam" id="PF01841">
    <property type="entry name" value="Transglut_core"/>
    <property type="match status" value="1"/>
</dbReference>
<dbReference type="SUPFAM" id="SSF54001">
    <property type="entry name" value="Cysteine proteinases"/>
    <property type="match status" value="1"/>
</dbReference>
<dbReference type="InterPro" id="IPR002931">
    <property type="entry name" value="Transglutaminase-like"/>
</dbReference>
<dbReference type="AlphaFoldDB" id="A0A517LUY9"/>
<feature type="domain" description="Transglutaminase-like" evidence="1">
    <location>
        <begin position="517"/>
        <end position="584"/>
    </location>
</feature>
<dbReference type="EMBL" id="CP036261">
    <property type="protein sequence ID" value="QDS86430.1"/>
    <property type="molecule type" value="Genomic_DNA"/>
</dbReference>
<dbReference type="KEGG" id="ruv:EC9_05920"/>